<dbReference type="NCBIfam" id="TIGR00873">
    <property type="entry name" value="gnd"/>
    <property type="match status" value="1"/>
</dbReference>
<dbReference type="UniPathway" id="UPA00115">
    <property type="reaction ID" value="UER00409"/>
</dbReference>
<dbReference type="InterPro" id="IPR008927">
    <property type="entry name" value="6-PGluconate_DH-like_C_sf"/>
</dbReference>
<dbReference type="EMBL" id="CP036434">
    <property type="protein sequence ID" value="QDV09115.1"/>
    <property type="molecule type" value="Genomic_DNA"/>
</dbReference>
<dbReference type="SUPFAM" id="SSF100950">
    <property type="entry name" value="NagB/RpiA/CoA transferase-like"/>
    <property type="match status" value="1"/>
</dbReference>
<dbReference type="Pfam" id="PF01182">
    <property type="entry name" value="Glucosamine_iso"/>
    <property type="match status" value="1"/>
</dbReference>
<dbReference type="CDD" id="cd01400">
    <property type="entry name" value="6PGL"/>
    <property type="match status" value="1"/>
</dbReference>
<keyword evidence="13" id="KW-0521">NADP</keyword>
<evidence type="ECO:0000256" key="2">
    <source>
        <dbReference type="ARBA" id="ARBA00002526"/>
    </source>
</evidence>
<dbReference type="InterPro" id="IPR006113">
    <property type="entry name" value="6PGDH_Gnd/GntZ"/>
</dbReference>
<dbReference type="SUPFAM" id="SSF48179">
    <property type="entry name" value="6-phosphogluconate dehydrogenase C-terminal domain-like"/>
    <property type="match status" value="1"/>
</dbReference>
<evidence type="ECO:0000256" key="3">
    <source>
        <dbReference type="ARBA" id="ARBA00002681"/>
    </source>
</evidence>
<dbReference type="NCBIfam" id="NF006765">
    <property type="entry name" value="PRK09287.1"/>
    <property type="match status" value="1"/>
</dbReference>
<evidence type="ECO:0000256" key="10">
    <source>
        <dbReference type="ARBA" id="ARBA00023064"/>
    </source>
</evidence>
<dbReference type="FunFam" id="1.10.1040.10:FF:000002">
    <property type="entry name" value="6-phosphogluconate dehydrogenase, decarboxylating"/>
    <property type="match status" value="1"/>
</dbReference>
<dbReference type="EC" id="1.1.1.44" evidence="13"/>
<comment type="function">
    <text evidence="3">Hydrolysis of 6-phosphogluconolactone to 6-phosphogluconate.</text>
</comment>
<dbReference type="AlphaFoldDB" id="A0A518EYE5"/>
<proteinExistence type="inferred from homology"/>
<dbReference type="PROSITE" id="PS00461">
    <property type="entry name" value="6PGD"/>
    <property type="match status" value="1"/>
</dbReference>
<evidence type="ECO:0000256" key="7">
    <source>
        <dbReference type="ARBA" id="ARBA00011738"/>
    </source>
</evidence>
<keyword evidence="9 13" id="KW-0560">Oxidoreductase</keyword>
<accession>A0A518EYE5</accession>
<dbReference type="Pfam" id="PF00393">
    <property type="entry name" value="6PGD"/>
    <property type="match status" value="1"/>
</dbReference>
<gene>
    <name evidence="15" type="primary">gndA</name>
    <name evidence="15" type="ORF">Poly30_46720</name>
</gene>
<dbReference type="Gene3D" id="1.20.5.320">
    <property type="entry name" value="6-Phosphogluconate Dehydrogenase, domain 3"/>
    <property type="match status" value="1"/>
</dbReference>
<dbReference type="InterPro" id="IPR036291">
    <property type="entry name" value="NAD(P)-bd_dom_sf"/>
</dbReference>
<keyword evidence="10 13" id="KW-0311">Gluconate utilization</keyword>
<dbReference type="InterPro" id="IPR006184">
    <property type="entry name" value="6PGdom_BS"/>
</dbReference>
<comment type="function">
    <text evidence="2">Catalyzes the oxidative decarboxylation of 6-phosphogluconate to ribulose 5-phosphate and CO(2), with concomitant reduction of NADP to NADPH.</text>
</comment>
<dbReference type="InterPro" id="IPR006114">
    <property type="entry name" value="6PGDH_C"/>
</dbReference>
<protein>
    <recommendedName>
        <fullName evidence="8 13">6-phosphogluconate dehydrogenase, decarboxylating</fullName>
        <ecNumber evidence="13">1.1.1.44</ecNumber>
    </recommendedName>
</protein>
<dbReference type="InterPro" id="IPR006148">
    <property type="entry name" value="Glc/Gal-6P_isomerase"/>
</dbReference>
<dbReference type="FunFam" id="3.40.50.720:FF:000007">
    <property type="entry name" value="6-phosphogluconate dehydrogenase, decarboxylating"/>
    <property type="match status" value="1"/>
</dbReference>
<dbReference type="InterPro" id="IPR005900">
    <property type="entry name" value="6-phosphogluconolactonase_DevB"/>
</dbReference>
<dbReference type="Pfam" id="PF03446">
    <property type="entry name" value="NAD_binding_2"/>
    <property type="match status" value="1"/>
</dbReference>
<dbReference type="NCBIfam" id="TIGR01198">
    <property type="entry name" value="pgl"/>
    <property type="match status" value="1"/>
</dbReference>
<dbReference type="SUPFAM" id="SSF51735">
    <property type="entry name" value="NAD(P)-binding Rossmann-fold domains"/>
    <property type="match status" value="1"/>
</dbReference>
<comment type="pathway">
    <text evidence="4 13">Carbohydrate degradation; pentose phosphate pathway; D-ribulose 5-phosphate from D-glucose 6-phosphate (oxidative stage): step 3/3.</text>
</comment>
<dbReference type="InterPro" id="IPR037171">
    <property type="entry name" value="NagB/RpiA_transferase-like"/>
</dbReference>
<keyword evidence="11 13" id="KW-0570">Pentose shunt</keyword>
<evidence type="ECO:0000256" key="4">
    <source>
        <dbReference type="ARBA" id="ARBA00004874"/>
    </source>
</evidence>
<dbReference type="GO" id="GO:0019521">
    <property type="term" value="P:D-gluconate metabolic process"/>
    <property type="evidence" value="ECO:0007669"/>
    <property type="project" value="UniProtKB-KW"/>
</dbReference>
<evidence type="ECO:0000256" key="11">
    <source>
        <dbReference type="ARBA" id="ARBA00023126"/>
    </source>
</evidence>
<dbReference type="RefSeq" id="WP_419190529.1">
    <property type="nucleotide sequence ID" value="NZ_CP036434.1"/>
</dbReference>
<dbReference type="InterPro" id="IPR006183">
    <property type="entry name" value="Pgluconate_DH"/>
</dbReference>
<evidence type="ECO:0000313" key="16">
    <source>
        <dbReference type="Proteomes" id="UP000320390"/>
    </source>
</evidence>
<comment type="similarity">
    <text evidence="6 13">Belongs to the 6-phosphogluconate dehydrogenase family.</text>
</comment>
<dbReference type="InterPro" id="IPR006115">
    <property type="entry name" value="6PGDH_NADP-bd"/>
</dbReference>
<dbReference type="Gene3D" id="3.40.50.1360">
    <property type="match status" value="1"/>
</dbReference>
<evidence type="ECO:0000256" key="9">
    <source>
        <dbReference type="ARBA" id="ARBA00023002"/>
    </source>
</evidence>
<dbReference type="PANTHER" id="PTHR11811">
    <property type="entry name" value="6-PHOSPHOGLUCONATE DEHYDROGENASE"/>
    <property type="match status" value="1"/>
</dbReference>
<dbReference type="GO" id="GO:0050661">
    <property type="term" value="F:NADP binding"/>
    <property type="evidence" value="ECO:0007669"/>
    <property type="project" value="InterPro"/>
</dbReference>
<comment type="catalytic activity">
    <reaction evidence="1">
        <text>6-phospho-D-glucono-1,5-lactone + H2O = 6-phospho-D-gluconate + H(+)</text>
        <dbReference type="Rhea" id="RHEA:12556"/>
        <dbReference type="ChEBI" id="CHEBI:15377"/>
        <dbReference type="ChEBI" id="CHEBI:15378"/>
        <dbReference type="ChEBI" id="CHEBI:57955"/>
        <dbReference type="ChEBI" id="CHEBI:58759"/>
        <dbReference type="EC" id="3.1.1.31"/>
    </reaction>
</comment>
<comment type="subunit">
    <text evidence="7">Homodimer.</text>
</comment>
<organism evidence="15 16">
    <name type="scientific">Saltatorellus ferox</name>
    <dbReference type="NCBI Taxonomy" id="2528018"/>
    <lineage>
        <taxon>Bacteria</taxon>
        <taxon>Pseudomonadati</taxon>
        <taxon>Planctomycetota</taxon>
        <taxon>Planctomycetia</taxon>
        <taxon>Planctomycetia incertae sedis</taxon>
        <taxon>Saltatorellus</taxon>
    </lineage>
</organism>
<evidence type="ECO:0000256" key="13">
    <source>
        <dbReference type="RuleBase" id="RU000485"/>
    </source>
</evidence>
<dbReference type="PRINTS" id="PR00076">
    <property type="entry name" value="6PGDHDRGNASE"/>
</dbReference>
<dbReference type="Gene3D" id="1.10.1040.10">
    <property type="entry name" value="N-(1-d-carboxylethyl)-l-norvaline Dehydrogenase, domain 2"/>
    <property type="match status" value="1"/>
</dbReference>
<evidence type="ECO:0000256" key="6">
    <source>
        <dbReference type="ARBA" id="ARBA00008419"/>
    </source>
</evidence>
<dbReference type="Gene3D" id="3.40.50.720">
    <property type="entry name" value="NAD(P)-binding Rossmann-like Domain"/>
    <property type="match status" value="1"/>
</dbReference>
<dbReference type="Proteomes" id="UP000320390">
    <property type="component" value="Chromosome"/>
</dbReference>
<reference evidence="15 16" key="1">
    <citation type="submission" date="2019-02" db="EMBL/GenBank/DDBJ databases">
        <title>Deep-cultivation of Planctomycetes and their phenomic and genomic characterization uncovers novel biology.</title>
        <authorList>
            <person name="Wiegand S."/>
            <person name="Jogler M."/>
            <person name="Boedeker C."/>
            <person name="Pinto D."/>
            <person name="Vollmers J."/>
            <person name="Rivas-Marin E."/>
            <person name="Kohn T."/>
            <person name="Peeters S.H."/>
            <person name="Heuer A."/>
            <person name="Rast P."/>
            <person name="Oberbeckmann S."/>
            <person name="Bunk B."/>
            <person name="Jeske O."/>
            <person name="Meyerdierks A."/>
            <person name="Storesund J.E."/>
            <person name="Kallscheuer N."/>
            <person name="Luecker S."/>
            <person name="Lage O.M."/>
            <person name="Pohl T."/>
            <person name="Merkel B.J."/>
            <person name="Hornburger P."/>
            <person name="Mueller R.-W."/>
            <person name="Bruemmer F."/>
            <person name="Labrenz M."/>
            <person name="Spormann A.M."/>
            <person name="Op den Camp H."/>
            <person name="Overmann J."/>
            <person name="Amann R."/>
            <person name="Jetten M.S.M."/>
            <person name="Mascher T."/>
            <person name="Medema M.H."/>
            <person name="Devos D.P."/>
            <person name="Kaster A.-K."/>
            <person name="Ovreas L."/>
            <person name="Rohde M."/>
            <person name="Galperin M.Y."/>
            <person name="Jogler C."/>
        </authorList>
    </citation>
    <scope>NUCLEOTIDE SEQUENCE [LARGE SCALE GENOMIC DNA]</scope>
    <source>
        <strain evidence="15 16">Poly30</strain>
    </source>
</reference>
<evidence type="ECO:0000313" key="15">
    <source>
        <dbReference type="EMBL" id="QDV09115.1"/>
    </source>
</evidence>
<feature type="domain" description="6-phosphogluconate dehydrogenase C-terminal" evidence="14">
    <location>
        <begin position="428"/>
        <end position="716"/>
    </location>
</feature>
<evidence type="ECO:0000256" key="12">
    <source>
        <dbReference type="ARBA" id="ARBA00048640"/>
    </source>
</evidence>
<comment type="pathway">
    <text evidence="5">Carbohydrate degradation; pentose phosphate pathway; D-ribulose 5-phosphate from D-glucose 6-phosphate (oxidative stage): step 2/3.</text>
</comment>
<keyword evidence="16" id="KW-1185">Reference proteome</keyword>
<dbReference type="GO" id="GO:0017057">
    <property type="term" value="F:6-phosphogluconolactonase activity"/>
    <property type="evidence" value="ECO:0007669"/>
    <property type="project" value="UniProtKB-EC"/>
</dbReference>
<name>A0A518EYE5_9BACT</name>
<dbReference type="GO" id="GO:0006098">
    <property type="term" value="P:pentose-phosphate shunt"/>
    <property type="evidence" value="ECO:0007669"/>
    <property type="project" value="UniProtKB-UniPathway"/>
</dbReference>
<evidence type="ECO:0000256" key="8">
    <source>
        <dbReference type="ARBA" id="ARBA00018193"/>
    </source>
</evidence>
<evidence type="ECO:0000259" key="14">
    <source>
        <dbReference type="SMART" id="SM01350"/>
    </source>
</evidence>
<dbReference type="GO" id="GO:0004616">
    <property type="term" value="F:phosphogluconate dehydrogenase (decarboxylating) activity"/>
    <property type="evidence" value="ECO:0007669"/>
    <property type="project" value="UniProtKB-EC"/>
</dbReference>
<dbReference type="InterPro" id="IPR013328">
    <property type="entry name" value="6PGD_dom2"/>
</dbReference>
<evidence type="ECO:0000256" key="1">
    <source>
        <dbReference type="ARBA" id="ARBA00000832"/>
    </source>
</evidence>
<evidence type="ECO:0000256" key="5">
    <source>
        <dbReference type="ARBA" id="ARBA00004961"/>
    </source>
</evidence>
<comment type="catalytic activity">
    <reaction evidence="12 13">
        <text>6-phospho-D-gluconate + NADP(+) = D-ribulose 5-phosphate + CO2 + NADPH</text>
        <dbReference type="Rhea" id="RHEA:10116"/>
        <dbReference type="ChEBI" id="CHEBI:16526"/>
        <dbReference type="ChEBI" id="CHEBI:57783"/>
        <dbReference type="ChEBI" id="CHEBI:58121"/>
        <dbReference type="ChEBI" id="CHEBI:58349"/>
        <dbReference type="ChEBI" id="CHEBI:58759"/>
        <dbReference type="EC" id="1.1.1.44"/>
    </reaction>
</comment>
<dbReference type="SMART" id="SM01350">
    <property type="entry name" value="6PGD"/>
    <property type="match status" value="1"/>
</dbReference>
<sequence>MTTTTSRALALSVFPDAAATIEALAQLFIERAAAAIEARGVFRVALSGGGTPRPLYERLAEPECAERVDWSKVHLFFCDERCVPADDAASNMELVRDSLVSRVSIPEGNVHPMDGTLAPAEGAAAYEKVLGDEPLDLALLGMGGDGHTASLFPGGAELDAGEARVAAAVSPNAPTDRITLTLRTFGEARELVFLVLGADKAKRLAGVESQARGETMRGETLLPAASVSLAGPRPRWFIDAPAAAALDSGGAAALADFGVIGMAVMGRNLAFNVVDHGFDVAVWNREADLMRSAVAESEGRLTGTATYAEFVATLERPRRILMMIQAGKPVDMVLEALQPLLDEGDIVIDGGNSWFEDTRRREASLREVGIRFVGVGVSGGEEGARNGPALMPGGDVDAYERIRPVLEAIAAKTEHGDCVTHVGADGAGHFVKMVHNGIEYADMQFIAEAYDVLQRRLGMGPEELAATFKRWNKGPLSSFLVQITAQIFAKADPDGGWLVDRVLDKAGQKGTGRWTAQVALDLGVSIPSIAAAIDARVLSSMKSDRLRFAKVLKGPKVNADLGITVDDVEAALYAAKIGAYAQGMALIHAGAEEYGWSIDSEEIARIWTGGCIIRARFLETMMEAWRRNPNLANLMVDEKVSTELDERQAAWRRVVGSAVSAGIPVPGMAASLAYYDALRSARLPQNLVQAQRDAFGAHTYQKVNDPEGPFVHSEWL</sequence>